<dbReference type="Proteomes" id="UP000507470">
    <property type="component" value="Unassembled WGS sequence"/>
</dbReference>
<dbReference type="EMBL" id="CACVKT020004375">
    <property type="protein sequence ID" value="CAC5389752.1"/>
    <property type="molecule type" value="Genomic_DNA"/>
</dbReference>
<gene>
    <name evidence="2" type="ORF">MCOR_24890</name>
</gene>
<dbReference type="AlphaFoldDB" id="A0A6J8C1P1"/>
<feature type="region of interest" description="Disordered" evidence="1">
    <location>
        <begin position="44"/>
        <end position="77"/>
    </location>
</feature>
<name>A0A6J8C1P1_MYTCO</name>
<proteinExistence type="predicted"/>
<protein>
    <submittedName>
        <fullName evidence="2">Uncharacterized protein</fullName>
    </submittedName>
</protein>
<keyword evidence="3" id="KW-1185">Reference proteome</keyword>
<accession>A0A6J8C1P1</accession>
<reference evidence="2 3" key="1">
    <citation type="submission" date="2020-06" db="EMBL/GenBank/DDBJ databases">
        <authorList>
            <person name="Li R."/>
            <person name="Bekaert M."/>
        </authorList>
    </citation>
    <scope>NUCLEOTIDE SEQUENCE [LARGE SCALE GENOMIC DNA]</scope>
    <source>
        <strain evidence="3">wild</strain>
    </source>
</reference>
<evidence type="ECO:0000256" key="1">
    <source>
        <dbReference type="SAM" id="MobiDB-lite"/>
    </source>
</evidence>
<feature type="compositionally biased region" description="Polar residues" evidence="1">
    <location>
        <begin position="48"/>
        <end position="69"/>
    </location>
</feature>
<sequence length="250" mass="28702">MVNAQRLKPYYDPKDRPTNIPDAFQGNEDELDPEELHDKNVIEEHPPIQNNRQQPVVPRTNNNDNNGQQLPIPININNRPNHYQQQSDILRTNNRQLQNQQTGETNRINPAASRNSTVDAPIKDNTPSCQDCNNNKCIAFKEEDIQQVQSSARGFSRTQGTLQTKLLDQDIEIAKEKRLKQNKCEHFFGITTDGKIHEVRYNADGTTDYLSGFKNPNIAPEWSKIISNGAMNNFIHLLESQYNKEIDVPW</sequence>
<evidence type="ECO:0000313" key="2">
    <source>
        <dbReference type="EMBL" id="CAC5389752.1"/>
    </source>
</evidence>
<organism evidence="2 3">
    <name type="scientific">Mytilus coruscus</name>
    <name type="common">Sea mussel</name>
    <dbReference type="NCBI Taxonomy" id="42192"/>
    <lineage>
        <taxon>Eukaryota</taxon>
        <taxon>Metazoa</taxon>
        <taxon>Spiralia</taxon>
        <taxon>Lophotrochozoa</taxon>
        <taxon>Mollusca</taxon>
        <taxon>Bivalvia</taxon>
        <taxon>Autobranchia</taxon>
        <taxon>Pteriomorphia</taxon>
        <taxon>Mytilida</taxon>
        <taxon>Mytiloidea</taxon>
        <taxon>Mytilidae</taxon>
        <taxon>Mytilinae</taxon>
        <taxon>Mytilus</taxon>
    </lineage>
</organism>
<evidence type="ECO:0000313" key="3">
    <source>
        <dbReference type="Proteomes" id="UP000507470"/>
    </source>
</evidence>
<feature type="region of interest" description="Disordered" evidence="1">
    <location>
        <begin position="1"/>
        <end position="32"/>
    </location>
</feature>